<keyword evidence="3" id="KW-0378">Hydrolase</keyword>
<sequence length="355" mass="37401">MTEPSVLADKAGSAAYLVLNRPASINALDHEMVLEMARLLEEWADDDTVKSVVVSGAGERGFCAGGDIVAIHRDASACSGAPGEGDAQADESPSAKFWWDEYRLNAGIAAYPKPYVALMDGIVMGGGVGISAHGNTRIVTDRTRLAMPEVGIGFVPDVGGTHLLSRVPDNLGLYAALTANPLNGADAIALGLADHYVPAERLADFRAAVGDSGVHDAVARFAIEPPAAPIAERRDWIAHAFAADTVTEIVARCRAVGTPDAAKVADTIAAKSPTALAVTLRSVRAAADDASLEDTLVREYRVSVRCLEHPDMAEGIRAQVIDKDRNPAWAPDASPEQLDAFFAPLPRDLTFDADN</sequence>
<dbReference type="EC" id="3.1.2.4" evidence="2"/>
<dbReference type="InterPro" id="IPR045004">
    <property type="entry name" value="ECH_dom"/>
</dbReference>
<feature type="domain" description="Enoyl-CoA hydratase/isomerase" evidence="4">
    <location>
        <begin position="16"/>
        <end position="333"/>
    </location>
</feature>
<evidence type="ECO:0000259" key="4">
    <source>
        <dbReference type="Pfam" id="PF16113"/>
    </source>
</evidence>
<dbReference type="PANTHER" id="PTHR43176:SF3">
    <property type="entry name" value="3-HYDROXYISOBUTYRYL-COA HYDROLASE, MITOCHONDRIAL"/>
    <property type="match status" value="1"/>
</dbReference>
<dbReference type="GO" id="GO:0003860">
    <property type="term" value="F:3-hydroxyisobutyryl-CoA hydrolase activity"/>
    <property type="evidence" value="ECO:0007669"/>
    <property type="project" value="UniProtKB-EC"/>
</dbReference>
<evidence type="ECO:0000256" key="2">
    <source>
        <dbReference type="ARBA" id="ARBA00011915"/>
    </source>
</evidence>
<dbReference type="Proteomes" id="UP000001219">
    <property type="component" value="Chromosome"/>
</dbReference>
<evidence type="ECO:0000313" key="5">
    <source>
        <dbReference type="EMBL" id="ACY23331.1"/>
    </source>
</evidence>
<dbReference type="eggNOG" id="COG1024">
    <property type="taxonomic scope" value="Bacteria"/>
</dbReference>
<dbReference type="Gene3D" id="3.90.226.10">
    <property type="entry name" value="2-enoyl-CoA Hydratase, Chain A, domain 1"/>
    <property type="match status" value="1"/>
</dbReference>
<name>D0L573_GORB4</name>
<accession>D0L573</accession>
<keyword evidence="6" id="KW-1185">Reference proteome</keyword>
<evidence type="ECO:0000256" key="1">
    <source>
        <dbReference type="ARBA" id="ARBA00001709"/>
    </source>
</evidence>
<dbReference type="EMBL" id="CP001802">
    <property type="protein sequence ID" value="ACY23331.1"/>
    <property type="molecule type" value="Genomic_DNA"/>
</dbReference>
<gene>
    <name evidence="5" type="ordered locus">Gbro_4173</name>
</gene>
<dbReference type="GO" id="GO:0005829">
    <property type="term" value="C:cytosol"/>
    <property type="evidence" value="ECO:0007669"/>
    <property type="project" value="TreeGrafter"/>
</dbReference>
<dbReference type="KEGG" id="gbr:Gbro_4173"/>
<evidence type="ECO:0000313" key="6">
    <source>
        <dbReference type="Proteomes" id="UP000001219"/>
    </source>
</evidence>
<protein>
    <recommendedName>
        <fullName evidence="2">3-hydroxyisobutyryl-CoA hydrolase</fullName>
        <ecNumber evidence="2">3.1.2.4</ecNumber>
    </recommendedName>
</protein>
<dbReference type="CDD" id="cd06558">
    <property type="entry name" value="crotonase-like"/>
    <property type="match status" value="1"/>
</dbReference>
<dbReference type="RefSeq" id="WP_012835832.1">
    <property type="nucleotide sequence ID" value="NC_013441.1"/>
</dbReference>
<dbReference type="Pfam" id="PF16113">
    <property type="entry name" value="ECH_2"/>
    <property type="match status" value="1"/>
</dbReference>
<dbReference type="AlphaFoldDB" id="D0L573"/>
<dbReference type="STRING" id="526226.Gbro_4173"/>
<proteinExistence type="predicted"/>
<reference evidence="6" key="1">
    <citation type="submission" date="2009-10" db="EMBL/GenBank/DDBJ databases">
        <title>The complete chromosome of Gordonia bronchialis DSM 43247.</title>
        <authorList>
            <consortium name="US DOE Joint Genome Institute (JGI-PGF)"/>
            <person name="Lucas S."/>
            <person name="Copeland A."/>
            <person name="Lapidus A."/>
            <person name="Glavina del Rio T."/>
            <person name="Dalin E."/>
            <person name="Tice H."/>
            <person name="Bruce D."/>
            <person name="Goodwin L."/>
            <person name="Pitluck S."/>
            <person name="Kyrpides N."/>
            <person name="Mavromatis K."/>
            <person name="Ivanova N."/>
            <person name="Ovchinnikova G."/>
            <person name="Saunders E."/>
            <person name="Brettin T."/>
            <person name="Detter J.C."/>
            <person name="Han C."/>
            <person name="Larimer F."/>
            <person name="Land M."/>
            <person name="Hauser L."/>
            <person name="Markowitz V."/>
            <person name="Cheng J.-F."/>
            <person name="Hugenholtz P."/>
            <person name="Woyke T."/>
            <person name="Wu D."/>
            <person name="Jando M."/>
            <person name="Schneider S."/>
            <person name="Goeker M."/>
            <person name="Klenk H.-P."/>
            <person name="Eisen J.A."/>
        </authorList>
    </citation>
    <scope>NUCLEOTIDE SEQUENCE [LARGE SCALE GENOMIC DNA]</scope>
    <source>
        <strain evidence="6">ATCC 25592 / DSM 43247 / BCRC 13721 / JCM 3198 / KCTC 3076 / NBRC 16047 / NCTC 10667</strain>
    </source>
</reference>
<organism evidence="5 6">
    <name type="scientific">Gordonia bronchialis (strain ATCC 25592 / DSM 43247 / BCRC 13721 / JCM 3198 / KCTC 3076 / NBRC 16047 / NCTC 10667)</name>
    <name type="common">Rhodococcus bronchialis</name>
    <dbReference type="NCBI Taxonomy" id="526226"/>
    <lineage>
        <taxon>Bacteria</taxon>
        <taxon>Bacillati</taxon>
        <taxon>Actinomycetota</taxon>
        <taxon>Actinomycetes</taxon>
        <taxon>Mycobacteriales</taxon>
        <taxon>Gordoniaceae</taxon>
        <taxon>Gordonia</taxon>
    </lineage>
</organism>
<reference evidence="5 6" key="2">
    <citation type="journal article" date="2010" name="Stand. Genomic Sci.">
        <title>Complete genome sequence of Gordonia bronchialis type strain (3410).</title>
        <authorList>
            <person name="Ivanova N."/>
            <person name="Sikorski J."/>
            <person name="Jando M."/>
            <person name="Lapidus A."/>
            <person name="Nolan M."/>
            <person name="Lucas S."/>
            <person name="Del Rio T.G."/>
            <person name="Tice H."/>
            <person name="Copeland A."/>
            <person name="Cheng J.F."/>
            <person name="Chen F."/>
            <person name="Bruce D."/>
            <person name="Goodwin L."/>
            <person name="Pitluck S."/>
            <person name="Mavromatis K."/>
            <person name="Ovchinnikova G."/>
            <person name="Pati A."/>
            <person name="Chen A."/>
            <person name="Palaniappan K."/>
            <person name="Land M."/>
            <person name="Hauser L."/>
            <person name="Chang Y.J."/>
            <person name="Jeffries C.D."/>
            <person name="Chain P."/>
            <person name="Saunders E."/>
            <person name="Han C."/>
            <person name="Detter J.C."/>
            <person name="Brettin T."/>
            <person name="Rohde M."/>
            <person name="Goker M."/>
            <person name="Bristow J."/>
            <person name="Eisen J.A."/>
            <person name="Markowitz V."/>
            <person name="Hugenholtz P."/>
            <person name="Klenk H.P."/>
            <person name="Kyrpides N.C."/>
        </authorList>
    </citation>
    <scope>NUCLEOTIDE SEQUENCE [LARGE SCALE GENOMIC DNA]</scope>
    <source>
        <strain evidence="6">ATCC 25592 / DSM 43247 / BCRC 13721 / JCM 3198 / KCTC 3076 / NBRC 16047 / NCTC 10667</strain>
    </source>
</reference>
<evidence type="ECO:0000256" key="3">
    <source>
        <dbReference type="ARBA" id="ARBA00022801"/>
    </source>
</evidence>
<comment type="catalytic activity">
    <reaction evidence="1">
        <text>3-hydroxy-2-methylpropanoyl-CoA + H2O = 3-hydroxy-2-methylpropanoate + CoA + H(+)</text>
        <dbReference type="Rhea" id="RHEA:20888"/>
        <dbReference type="ChEBI" id="CHEBI:11805"/>
        <dbReference type="ChEBI" id="CHEBI:15377"/>
        <dbReference type="ChEBI" id="CHEBI:15378"/>
        <dbReference type="ChEBI" id="CHEBI:57287"/>
        <dbReference type="ChEBI" id="CHEBI:57340"/>
        <dbReference type="EC" id="3.1.2.4"/>
    </reaction>
</comment>
<dbReference type="GO" id="GO:0006574">
    <property type="term" value="P:L-valine catabolic process"/>
    <property type="evidence" value="ECO:0007669"/>
    <property type="project" value="TreeGrafter"/>
</dbReference>
<dbReference type="NCBIfam" id="NF004127">
    <property type="entry name" value="PRK05617.1"/>
    <property type="match status" value="1"/>
</dbReference>
<dbReference type="HOGENOM" id="CLU_009834_22_1_11"/>
<dbReference type="InterPro" id="IPR029045">
    <property type="entry name" value="ClpP/crotonase-like_dom_sf"/>
</dbReference>
<dbReference type="InterPro" id="IPR032259">
    <property type="entry name" value="HIBYL-CoA-H"/>
</dbReference>
<dbReference type="PANTHER" id="PTHR43176">
    <property type="entry name" value="3-HYDROXYISOBUTYRYL-COA HYDROLASE-RELATED"/>
    <property type="match status" value="1"/>
</dbReference>
<dbReference type="SUPFAM" id="SSF52096">
    <property type="entry name" value="ClpP/crotonase"/>
    <property type="match status" value="1"/>
</dbReference>